<dbReference type="CDD" id="cd11417">
    <property type="entry name" value="bHLH_TS_PTF1A"/>
    <property type="match status" value="1"/>
</dbReference>
<evidence type="ECO:0000313" key="7">
    <source>
        <dbReference type="EMBL" id="KAK3777454.1"/>
    </source>
</evidence>
<comment type="caution">
    <text evidence="7">The sequence shown here is derived from an EMBL/GenBank/DDBJ whole genome shotgun (WGS) entry which is preliminary data.</text>
</comment>
<protein>
    <recommendedName>
        <fullName evidence="6">BHLH domain-containing protein</fullName>
    </recommendedName>
</protein>
<dbReference type="EMBL" id="JAWDGP010003079">
    <property type="protein sequence ID" value="KAK3777454.1"/>
    <property type="molecule type" value="Genomic_DNA"/>
</dbReference>
<feature type="domain" description="BHLH" evidence="6">
    <location>
        <begin position="152"/>
        <end position="204"/>
    </location>
</feature>
<feature type="compositionally biased region" description="Basic and acidic residues" evidence="5">
    <location>
        <begin position="16"/>
        <end position="26"/>
    </location>
</feature>
<dbReference type="GO" id="GO:0032502">
    <property type="term" value="P:developmental process"/>
    <property type="evidence" value="ECO:0007669"/>
    <property type="project" value="TreeGrafter"/>
</dbReference>
<evidence type="ECO:0000256" key="5">
    <source>
        <dbReference type="SAM" id="MobiDB-lite"/>
    </source>
</evidence>
<evidence type="ECO:0000256" key="4">
    <source>
        <dbReference type="ARBA" id="ARBA00023242"/>
    </source>
</evidence>
<feature type="region of interest" description="Disordered" evidence="5">
    <location>
        <begin position="1"/>
        <end position="68"/>
    </location>
</feature>
<keyword evidence="3" id="KW-0804">Transcription</keyword>
<evidence type="ECO:0000259" key="6">
    <source>
        <dbReference type="PROSITE" id="PS50888"/>
    </source>
</evidence>
<keyword evidence="1" id="KW-0805">Transcription regulation</keyword>
<dbReference type="SUPFAM" id="SSF47459">
    <property type="entry name" value="HLH, helix-loop-helix DNA-binding domain"/>
    <property type="match status" value="1"/>
</dbReference>
<reference evidence="7" key="1">
    <citation type="journal article" date="2023" name="G3 (Bethesda)">
        <title>A reference genome for the long-term kleptoplast-retaining sea slug Elysia crispata morphotype clarki.</title>
        <authorList>
            <person name="Eastman K.E."/>
            <person name="Pendleton A.L."/>
            <person name="Shaikh M.A."/>
            <person name="Suttiyut T."/>
            <person name="Ogas R."/>
            <person name="Tomko P."/>
            <person name="Gavelis G."/>
            <person name="Widhalm J.R."/>
            <person name="Wisecaver J.H."/>
        </authorList>
    </citation>
    <scope>NUCLEOTIDE SEQUENCE</scope>
    <source>
        <strain evidence="7">ECLA1</strain>
    </source>
</reference>
<dbReference type="GO" id="GO:0046983">
    <property type="term" value="F:protein dimerization activity"/>
    <property type="evidence" value="ECO:0007669"/>
    <property type="project" value="InterPro"/>
</dbReference>
<dbReference type="FunFam" id="4.10.280.10:FF:000035">
    <property type="entry name" value="Pancreas-specific transcription factor 1a"/>
    <property type="match status" value="1"/>
</dbReference>
<evidence type="ECO:0000313" key="8">
    <source>
        <dbReference type="Proteomes" id="UP001283361"/>
    </source>
</evidence>
<evidence type="ECO:0000256" key="2">
    <source>
        <dbReference type="ARBA" id="ARBA00023125"/>
    </source>
</evidence>
<proteinExistence type="predicted"/>
<evidence type="ECO:0000256" key="1">
    <source>
        <dbReference type="ARBA" id="ARBA00023015"/>
    </source>
</evidence>
<keyword evidence="4" id="KW-0539">Nucleus</keyword>
<feature type="compositionally biased region" description="Polar residues" evidence="5">
    <location>
        <begin position="1"/>
        <end position="13"/>
    </location>
</feature>
<dbReference type="InterPro" id="IPR050283">
    <property type="entry name" value="E-box_TF_Regulators"/>
</dbReference>
<dbReference type="Pfam" id="PF00010">
    <property type="entry name" value="HLH"/>
    <property type="match status" value="1"/>
</dbReference>
<dbReference type="Gene3D" id="4.10.280.10">
    <property type="entry name" value="Helix-loop-helix DNA-binding domain"/>
    <property type="match status" value="1"/>
</dbReference>
<evidence type="ECO:0000256" key="3">
    <source>
        <dbReference type="ARBA" id="ARBA00023163"/>
    </source>
</evidence>
<keyword evidence="8" id="KW-1185">Reference proteome</keyword>
<accession>A0AAE0ZXM7</accession>
<dbReference type="InterPro" id="IPR011598">
    <property type="entry name" value="bHLH_dom"/>
</dbReference>
<dbReference type="PROSITE" id="PS50888">
    <property type="entry name" value="BHLH"/>
    <property type="match status" value="1"/>
</dbReference>
<sequence length="307" mass="34751">MAYYTGQQAQFYQQVHPDKSRGDQDLSLHIPQPQVERTKPGSDGEDMLQHTSDGSQGDLGQARNIFDPSHPHHLYTSFRLSYGYSPVQSPVSPFPDTSLGRSPEPPSPASPEEPPDFPGSYSSREMPDYPPGYHLLQVSRRRKRRCQHQQVQQRQAANMRERKRMQSINDAFEGLRSHIPTLPYEKRLSKVDTLRLAIGYIGFLSQIVETDLHSKDGLQAQVREQPKKVIIHCHTGSSDDFDWTHGSSSPLTGHSLSWRDLKRPALGPRNTMVAKVWVPEDPRSHQLRHTDCPDLLSNCSTADSTQL</sequence>
<organism evidence="7 8">
    <name type="scientific">Elysia crispata</name>
    <name type="common">lettuce slug</name>
    <dbReference type="NCBI Taxonomy" id="231223"/>
    <lineage>
        <taxon>Eukaryota</taxon>
        <taxon>Metazoa</taxon>
        <taxon>Spiralia</taxon>
        <taxon>Lophotrochozoa</taxon>
        <taxon>Mollusca</taxon>
        <taxon>Gastropoda</taxon>
        <taxon>Heterobranchia</taxon>
        <taxon>Euthyneura</taxon>
        <taxon>Panpulmonata</taxon>
        <taxon>Sacoglossa</taxon>
        <taxon>Placobranchoidea</taxon>
        <taxon>Plakobranchidae</taxon>
        <taxon>Elysia</taxon>
    </lineage>
</organism>
<dbReference type="PANTHER" id="PTHR23349">
    <property type="entry name" value="BASIC HELIX-LOOP-HELIX TRANSCRIPTION FACTOR, TWIST"/>
    <property type="match status" value="1"/>
</dbReference>
<dbReference type="AlphaFoldDB" id="A0AAE0ZXM7"/>
<name>A0AAE0ZXM7_9GAST</name>
<dbReference type="GO" id="GO:0000977">
    <property type="term" value="F:RNA polymerase II transcription regulatory region sequence-specific DNA binding"/>
    <property type="evidence" value="ECO:0007669"/>
    <property type="project" value="TreeGrafter"/>
</dbReference>
<dbReference type="SMART" id="SM00353">
    <property type="entry name" value="HLH"/>
    <property type="match status" value="1"/>
</dbReference>
<dbReference type="PANTHER" id="PTHR23349:SF112">
    <property type="entry name" value="48 RELATED 1, ISOFORM B"/>
    <property type="match status" value="1"/>
</dbReference>
<feature type="compositionally biased region" description="Pro residues" evidence="5">
    <location>
        <begin position="103"/>
        <end position="112"/>
    </location>
</feature>
<dbReference type="InterPro" id="IPR036638">
    <property type="entry name" value="HLH_DNA-bd_sf"/>
</dbReference>
<dbReference type="Proteomes" id="UP001283361">
    <property type="component" value="Unassembled WGS sequence"/>
</dbReference>
<gene>
    <name evidence="7" type="ORF">RRG08_032557</name>
</gene>
<feature type="region of interest" description="Disordered" evidence="5">
    <location>
        <begin position="89"/>
        <end position="130"/>
    </location>
</feature>
<dbReference type="GO" id="GO:0000981">
    <property type="term" value="F:DNA-binding transcription factor activity, RNA polymerase II-specific"/>
    <property type="evidence" value="ECO:0007669"/>
    <property type="project" value="TreeGrafter"/>
</dbReference>
<keyword evidence="2" id="KW-0238">DNA-binding</keyword>